<dbReference type="AlphaFoldDB" id="A0A074KUA0"/>
<evidence type="ECO:0000259" key="10">
    <source>
        <dbReference type="Pfam" id="PF21088"/>
    </source>
</evidence>
<dbReference type="InterPro" id="IPR006685">
    <property type="entry name" value="MscS_channel_2nd"/>
</dbReference>
<dbReference type="Pfam" id="PF21082">
    <property type="entry name" value="MS_channel_3rd"/>
    <property type="match status" value="1"/>
</dbReference>
<feature type="transmembrane region" description="Helical" evidence="7">
    <location>
        <begin position="62"/>
        <end position="86"/>
    </location>
</feature>
<sequence length="302" mass="33584">MDINNPSELVLGKIEEWIRTAIVMLPNIVTAIVIVIVGYLIAKLARKLIGKGMKRVTGHDALLSLITTTVYTAIILVFCFLALGVLNLDRTVTTLLAGAGIIGLALGFAFQDIMANFMSGVIMAIRKPFKEGDLIQSEDNKGVVVRLNLRATILRSLQGQILIVPNKDVFENTITNYNTLGRRRIDLECGVSYGDDLEKVKKLTLEAVKSIKTVLQDQDISLYFTEFGDSSINFVVRFWVSFKKQPDYLGAKSEAIMAIKKIYDENDIMIPFPIRTLDFGIKGGEKLHEVWPKQMGANEDPS</sequence>
<comment type="caution">
    <text evidence="11">The sequence shown here is derived from an EMBL/GenBank/DDBJ whole genome shotgun (WGS) entry which is preliminary data.</text>
</comment>
<protein>
    <submittedName>
        <fullName evidence="11">Mechanosensitive ion channel protein MscS</fullName>
    </submittedName>
</protein>
<feature type="transmembrane region" description="Helical" evidence="7">
    <location>
        <begin position="92"/>
        <end position="110"/>
    </location>
</feature>
<dbReference type="InterPro" id="IPR008910">
    <property type="entry name" value="MSC_TM_helix"/>
</dbReference>
<dbReference type="Gene3D" id="2.30.30.60">
    <property type="match status" value="1"/>
</dbReference>
<dbReference type="PANTHER" id="PTHR30221">
    <property type="entry name" value="SMALL-CONDUCTANCE MECHANOSENSITIVE CHANNEL"/>
    <property type="match status" value="1"/>
</dbReference>
<dbReference type="InterPro" id="IPR049278">
    <property type="entry name" value="MS_channel_C"/>
</dbReference>
<reference evidence="11 12" key="1">
    <citation type="submission" date="2014-04" db="EMBL/GenBank/DDBJ databases">
        <title>Characterization and application of a salt tolerant electro-active bacterium.</title>
        <authorList>
            <person name="Yang L."/>
            <person name="Wei S."/>
            <person name="Tay Q.X.M."/>
        </authorList>
    </citation>
    <scope>NUCLEOTIDE SEQUENCE [LARGE SCALE GENOMIC DNA]</scope>
    <source>
        <strain evidence="11 12">LY1</strain>
    </source>
</reference>
<evidence type="ECO:0000256" key="7">
    <source>
        <dbReference type="SAM" id="Phobius"/>
    </source>
</evidence>
<feature type="domain" description="Mechanosensitive ion channel MscS" evidence="8">
    <location>
        <begin position="112"/>
        <end position="178"/>
    </location>
</feature>
<dbReference type="GO" id="GO:0008381">
    <property type="term" value="F:mechanosensitive monoatomic ion channel activity"/>
    <property type="evidence" value="ECO:0007669"/>
    <property type="project" value="InterPro"/>
</dbReference>
<dbReference type="eggNOG" id="COG3264">
    <property type="taxonomic scope" value="Bacteria"/>
</dbReference>
<dbReference type="Pfam" id="PF00924">
    <property type="entry name" value="MS_channel_2nd"/>
    <property type="match status" value="1"/>
</dbReference>
<keyword evidence="12" id="KW-1185">Reference proteome</keyword>
<evidence type="ECO:0000256" key="4">
    <source>
        <dbReference type="ARBA" id="ARBA00022692"/>
    </source>
</evidence>
<dbReference type="InterPro" id="IPR011014">
    <property type="entry name" value="MscS_channel_TM-2"/>
</dbReference>
<dbReference type="Gene3D" id="3.30.70.100">
    <property type="match status" value="1"/>
</dbReference>
<proteinExistence type="inferred from homology"/>
<evidence type="ECO:0000313" key="11">
    <source>
        <dbReference type="EMBL" id="KEO73546.1"/>
    </source>
</evidence>
<dbReference type="InterPro" id="IPR023408">
    <property type="entry name" value="MscS_beta-dom_sf"/>
</dbReference>
<dbReference type="InterPro" id="IPR049142">
    <property type="entry name" value="MS_channel_1st"/>
</dbReference>
<keyword evidence="3" id="KW-1003">Cell membrane</keyword>
<dbReference type="PANTHER" id="PTHR30221:SF1">
    <property type="entry name" value="SMALL-CONDUCTANCE MECHANOSENSITIVE CHANNEL"/>
    <property type="match status" value="1"/>
</dbReference>
<name>A0A074KUA0_9BACT</name>
<accession>A0A074KUA0</accession>
<evidence type="ECO:0000256" key="1">
    <source>
        <dbReference type="ARBA" id="ARBA00004651"/>
    </source>
</evidence>
<evidence type="ECO:0000256" key="5">
    <source>
        <dbReference type="ARBA" id="ARBA00022989"/>
    </source>
</evidence>
<evidence type="ECO:0000259" key="8">
    <source>
        <dbReference type="Pfam" id="PF00924"/>
    </source>
</evidence>
<dbReference type="InterPro" id="IPR010920">
    <property type="entry name" value="LSM_dom_sf"/>
</dbReference>
<dbReference type="Proteomes" id="UP000027821">
    <property type="component" value="Unassembled WGS sequence"/>
</dbReference>
<dbReference type="InterPro" id="IPR011066">
    <property type="entry name" value="MscS_channel_C_sf"/>
</dbReference>
<dbReference type="Pfam" id="PF21088">
    <property type="entry name" value="MS_channel_1st"/>
    <property type="match status" value="1"/>
</dbReference>
<dbReference type="RefSeq" id="WP_035074387.1">
    <property type="nucleotide sequence ID" value="NZ_JMIH01000021.1"/>
</dbReference>
<comment type="subcellular location">
    <subcellularLocation>
        <location evidence="1">Cell membrane</location>
        <topology evidence="1">Multi-pass membrane protein</topology>
    </subcellularLocation>
</comment>
<organism evidence="11 12">
    <name type="scientific">Anditalea andensis</name>
    <dbReference type="NCBI Taxonomy" id="1048983"/>
    <lineage>
        <taxon>Bacteria</taxon>
        <taxon>Pseudomonadati</taxon>
        <taxon>Bacteroidota</taxon>
        <taxon>Cytophagia</taxon>
        <taxon>Cytophagales</taxon>
        <taxon>Cytophagaceae</taxon>
        <taxon>Anditalea</taxon>
    </lineage>
</organism>
<dbReference type="SUPFAM" id="SSF82861">
    <property type="entry name" value="Mechanosensitive channel protein MscS (YggB), transmembrane region"/>
    <property type="match status" value="1"/>
</dbReference>
<dbReference type="InterPro" id="IPR045275">
    <property type="entry name" value="MscS_archaea/bacteria_type"/>
</dbReference>
<feature type="domain" description="Mechanosensitive ion channel transmembrane helices 2/3" evidence="10">
    <location>
        <begin position="73"/>
        <end position="111"/>
    </location>
</feature>
<evidence type="ECO:0000256" key="6">
    <source>
        <dbReference type="ARBA" id="ARBA00023136"/>
    </source>
</evidence>
<dbReference type="Gene3D" id="1.10.287.1260">
    <property type="match status" value="1"/>
</dbReference>
<comment type="similarity">
    <text evidence="2">Belongs to the MscS (TC 1.A.23) family.</text>
</comment>
<feature type="domain" description="Mechanosensitive ion channel MscS C-terminal" evidence="9">
    <location>
        <begin position="186"/>
        <end position="269"/>
    </location>
</feature>
<gene>
    <name evidence="11" type="ORF">EL17_11640</name>
</gene>
<dbReference type="SUPFAM" id="SSF50182">
    <property type="entry name" value="Sm-like ribonucleoproteins"/>
    <property type="match status" value="1"/>
</dbReference>
<dbReference type="Pfam" id="PF05552">
    <property type="entry name" value="MS_channel_1st_1"/>
    <property type="match status" value="1"/>
</dbReference>
<evidence type="ECO:0000259" key="9">
    <source>
        <dbReference type="Pfam" id="PF21082"/>
    </source>
</evidence>
<dbReference type="SUPFAM" id="SSF82689">
    <property type="entry name" value="Mechanosensitive channel protein MscS (YggB), C-terminal domain"/>
    <property type="match status" value="1"/>
</dbReference>
<dbReference type="STRING" id="1048983.EL17_11640"/>
<evidence type="ECO:0000256" key="3">
    <source>
        <dbReference type="ARBA" id="ARBA00022475"/>
    </source>
</evidence>
<evidence type="ECO:0000256" key="2">
    <source>
        <dbReference type="ARBA" id="ARBA00008017"/>
    </source>
</evidence>
<keyword evidence="4 7" id="KW-0812">Transmembrane</keyword>
<dbReference type="EMBL" id="JMIH01000021">
    <property type="protein sequence ID" value="KEO73546.1"/>
    <property type="molecule type" value="Genomic_DNA"/>
</dbReference>
<keyword evidence="5 7" id="KW-1133">Transmembrane helix</keyword>
<dbReference type="GO" id="GO:0005886">
    <property type="term" value="C:plasma membrane"/>
    <property type="evidence" value="ECO:0007669"/>
    <property type="project" value="UniProtKB-SubCell"/>
</dbReference>
<evidence type="ECO:0000313" key="12">
    <source>
        <dbReference type="Proteomes" id="UP000027821"/>
    </source>
</evidence>
<feature type="transmembrane region" description="Helical" evidence="7">
    <location>
        <begin position="20"/>
        <end position="42"/>
    </location>
</feature>
<dbReference type="OrthoDB" id="1522493at2"/>
<keyword evidence="6 7" id="KW-0472">Membrane</keyword>